<dbReference type="InterPro" id="IPR036683">
    <property type="entry name" value="CO_DH_flav_C_dom_sf"/>
</dbReference>
<dbReference type="SUPFAM" id="SSF56176">
    <property type="entry name" value="FAD-binding/transporter-associated domain-like"/>
    <property type="match status" value="1"/>
</dbReference>
<dbReference type="PROSITE" id="PS51387">
    <property type="entry name" value="FAD_PCMH"/>
    <property type="match status" value="1"/>
</dbReference>
<evidence type="ECO:0000256" key="3">
    <source>
        <dbReference type="ARBA" id="ARBA00023002"/>
    </source>
</evidence>
<keyword evidence="3" id="KW-0560">Oxidoreductase</keyword>
<evidence type="ECO:0000256" key="1">
    <source>
        <dbReference type="ARBA" id="ARBA00022630"/>
    </source>
</evidence>
<dbReference type="Gene3D" id="3.30.465.10">
    <property type="match status" value="1"/>
</dbReference>
<evidence type="ECO:0000313" key="5">
    <source>
        <dbReference type="EMBL" id="MFC4350256.1"/>
    </source>
</evidence>
<dbReference type="Pfam" id="PF00941">
    <property type="entry name" value="FAD_binding_5"/>
    <property type="match status" value="1"/>
</dbReference>
<dbReference type="EMBL" id="JBHSCW010000001">
    <property type="protein sequence ID" value="MFC4350256.1"/>
    <property type="molecule type" value="Genomic_DNA"/>
</dbReference>
<comment type="caution">
    <text evidence="5">The sequence shown here is derived from an EMBL/GenBank/DDBJ whole genome shotgun (WGS) entry which is preliminary data.</text>
</comment>
<dbReference type="RefSeq" id="WP_382420520.1">
    <property type="nucleotide sequence ID" value="NZ_JBHSCW010000001.1"/>
</dbReference>
<keyword evidence="2" id="KW-0274">FAD</keyword>
<dbReference type="InterPro" id="IPR051312">
    <property type="entry name" value="Diverse_Substr_Oxidored"/>
</dbReference>
<keyword evidence="1" id="KW-0285">Flavoprotein</keyword>
<feature type="domain" description="FAD-binding PCMH-type" evidence="4">
    <location>
        <begin position="1"/>
        <end position="177"/>
    </location>
</feature>
<dbReference type="Gene3D" id="3.30.390.50">
    <property type="entry name" value="CO dehydrogenase flavoprotein, C-terminal domain"/>
    <property type="match status" value="1"/>
</dbReference>
<evidence type="ECO:0000256" key="2">
    <source>
        <dbReference type="ARBA" id="ARBA00022827"/>
    </source>
</evidence>
<gene>
    <name evidence="5" type="ORF">ACFOW6_01740</name>
</gene>
<name>A0ABV8UG59_9PROT</name>
<accession>A0ABV8UG59</accession>
<evidence type="ECO:0000313" key="6">
    <source>
        <dbReference type="Proteomes" id="UP001595799"/>
    </source>
</evidence>
<dbReference type="InterPro" id="IPR036318">
    <property type="entry name" value="FAD-bd_PCMH-like_sf"/>
</dbReference>
<proteinExistence type="predicted"/>
<keyword evidence="6" id="KW-1185">Reference proteome</keyword>
<reference evidence="6" key="1">
    <citation type="journal article" date="2019" name="Int. J. Syst. Evol. Microbiol.">
        <title>The Global Catalogue of Microorganisms (GCM) 10K type strain sequencing project: providing services to taxonomists for standard genome sequencing and annotation.</title>
        <authorList>
            <consortium name="The Broad Institute Genomics Platform"/>
            <consortium name="The Broad Institute Genome Sequencing Center for Infectious Disease"/>
            <person name="Wu L."/>
            <person name="Ma J."/>
        </authorList>
    </citation>
    <scope>NUCLEOTIDE SEQUENCE [LARGE SCALE GENOMIC DNA]</scope>
    <source>
        <strain evidence="6">CECT 8472</strain>
    </source>
</reference>
<dbReference type="Proteomes" id="UP001595799">
    <property type="component" value="Unassembled WGS sequence"/>
</dbReference>
<dbReference type="PANTHER" id="PTHR42659:SF2">
    <property type="entry name" value="XANTHINE DEHYDROGENASE SUBUNIT C-RELATED"/>
    <property type="match status" value="1"/>
</dbReference>
<dbReference type="Gene3D" id="3.30.43.10">
    <property type="entry name" value="Uridine Diphospho-n-acetylenolpyruvylglucosamine Reductase, domain 2"/>
    <property type="match status" value="1"/>
</dbReference>
<organism evidence="5 6">
    <name type="scientific">Fodinicurvata halophila</name>
    <dbReference type="NCBI Taxonomy" id="1419723"/>
    <lineage>
        <taxon>Bacteria</taxon>
        <taxon>Pseudomonadati</taxon>
        <taxon>Pseudomonadota</taxon>
        <taxon>Alphaproteobacteria</taxon>
        <taxon>Rhodospirillales</taxon>
        <taxon>Rhodovibrionaceae</taxon>
        <taxon>Fodinicurvata</taxon>
    </lineage>
</organism>
<dbReference type="InterPro" id="IPR016169">
    <property type="entry name" value="FAD-bd_PCMH_sub2"/>
</dbReference>
<dbReference type="PANTHER" id="PTHR42659">
    <property type="entry name" value="XANTHINE DEHYDROGENASE SUBUNIT C-RELATED"/>
    <property type="match status" value="1"/>
</dbReference>
<dbReference type="InterPro" id="IPR016166">
    <property type="entry name" value="FAD-bd_PCMH"/>
</dbReference>
<protein>
    <submittedName>
        <fullName evidence="5">FAD binding domain-containing protein</fullName>
    </submittedName>
</protein>
<dbReference type="InterPro" id="IPR002346">
    <property type="entry name" value="Mopterin_DH_FAD-bd"/>
</dbReference>
<evidence type="ECO:0000259" key="4">
    <source>
        <dbReference type="PROSITE" id="PS51387"/>
    </source>
</evidence>
<dbReference type="SUPFAM" id="SSF55447">
    <property type="entry name" value="CO dehydrogenase flavoprotein C-terminal domain-like"/>
    <property type="match status" value="1"/>
</dbReference>
<sequence>MKPAPFTYVRPRDLQHALHVAAEEQGLAKFVAGNQTLGPMMNLRLAQPELLIDISVLSELRSCSEESGRVLLGGGVTHAMIEDGRVPDPSAGLLVRAASSLAYRSVRNRGTIGGSLAHADPSAEWPTVFTALDADVHLKSATGTRSLPVDAFLTGAMTTALEDQEIVEAVSVPRLQAGVRWGYHKICRKAGEFANAMAVVILGDSGGSRAVLGALDRTPLKLKAVADRLEAGDGDESALRAAMNEDTEEAGFRLDDYEQELHWAALRRAVREARNK</sequence>
<dbReference type="InterPro" id="IPR016167">
    <property type="entry name" value="FAD-bd_PCMH_sub1"/>
</dbReference>